<evidence type="ECO:0000256" key="4">
    <source>
        <dbReference type="ARBA" id="ARBA00022676"/>
    </source>
</evidence>
<dbReference type="Gene3D" id="3.40.50.11660">
    <property type="entry name" value="Glycosyl transferase family 10, C-terminal domain"/>
    <property type="match status" value="1"/>
</dbReference>
<evidence type="ECO:0000256" key="10">
    <source>
        <dbReference type="ARBA" id="ARBA00023180"/>
    </source>
</evidence>
<dbReference type="InterPro" id="IPR038577">
    <property type="entry name" value="GT10-like_C_sf"/>
</dbReference>
<keyword evidence="13" id="KW-0732">Signal</keyword>
<feature type="signal peptide" evidence="13">
    <location>
        <begin position="1"/>
        <end position="24"/>
    </location>
</feature>
<keyword evidence="7" id="KW-0735">Signal-anchor</keyword>
<evidence type="ECO:0000313" key="15">
    <source>
        <dbReference type="EMBL" id="EFA79155.1"/>
    </source>
</evidence>
<keyword evidence="4 12" id="KW-0328">Glycosyltransferase</keyword>
<dbReference type="UniPathway" id="UPA00378"/>
<dbReference type="InterPro" id="IPR013320">
    <property type="entry name" value="ConA-like_dom_sf"/>
</dbReference>
<evidence type="ECO:0000259" key="14">
    <source>
        <dbReference type="Pfam" id="PF00852"/>
    </source>
</evidence>
<dbReference type="InParanoid" id="D3BHH8"/>
<protein>
    <recommendedName>
        <fullName evidence="12">Fucosyltransferase</fullName>
        <ecNumber evidence="12">2.4.1.-</ecNumber>
    </recommendedName>
</protein>
<name>D3BHH8_HETP5</name>
<organism evidence="15 16">
    <name type="scientific">Heterostelium pallidum (strain ATCC 26659 / Pp 5 / PN500)</name>
    <name type="common">Cellular slime mold</name>
    <name type="synonym">Polysphondylium pallidum</name>
    <dbReference type="NCBI Taxonomy" id="670386"/>
    <lineage>
        <taxon>Eukaryota</taxon>
        <taxon>Amoebozoa</taxon>
        <taxon>Evosea</taxon>
        <taxon>Eumycetozoa</taxon>
        <taxon>Dictyostelia</taxon>
        <taxon>Acytosteliales</taxon>
        <taxon>Acytosteliaceae</taxon>
        <taxon>Heterostelium</taxon>
    </lineage>
</organism>
<dbReference type="FunFam" id="3.40.50.11660:FF:000002">
    <property type="entry name" value="Alpha-(1,3)-fucosyltransferase"/>
    <property type="match status" value="1"/>
</dbReference>
<sequence>MRIAIETKLLILFILIYPSNVIESVNILSWSGISWWGLGERPYRYPSYLGQTVDSEKECKYECGHYKEKSKLHDSQIVLFEGQPLSSLYYNYLSKPPEFPQKEVGQFFLNFGFEHDIYFPITTEQRFLDHIDYQMTFKNSSDIPITFACLWGTYDSGRGLESFSTFNNTLPFSKKKKSIAMVTYNCEQGGAYYRNAYVRDLMSSYKVESFGQCMNNAQLDPEDVMPIGVWKNIGMAMRYKTQAIKKHLFVVAFENNNFTDYVSEKVYTALLAGTVPVYMGADNIDKYVPEKSIIKTSDFQSPFKVAEYLNYLTNNETAYNEYFEWKKKPLPEHFVDKYNKCVFYTGECRLCTLVTERIINDAKVAIQNDKFRVDFGEPWDAIQHIRALHLSSESNSCVNIGHSTTAKRSIENEFTFETWLLPDTVRSHSIINLGDGFLEANIVKIGKRMFFEVCMNHKTDCITTDRTFEIQWKHFAFTMKFDEKSQTSEINLYVNGMQDAKKIWPGFIKKKDLKINVGCTKDNIFSGMLDDVTLWSRVLTEREISKSMFKKFRGDDEGLLLYMTFNGGTIVDYSVNKLDIGSKNAQVIDIKHKNLDLNCC</sequence>
<keyword evidence="6 12" id="KW-0812">Transmembrane</keyword>
<dbReference type="OMA" id="ECEVECY"/>
<accession>D3BHH8</accession>
<dbReference type="GO" id="GO:0046920">
    <property type="term" value="F:alpha-(1-&gt;3)-fucosyltransferase activity"/>
    <property type="evidence" value="ECO:0007669"/>
    <property type="project" value="TreeGrafter"/>
</dbReference>
<comment type="pathway">
    <text evidence="2">Protein modification; protein glycosylation.</text>
</comment>
<dbReference type="PANTHER" id="PTHR11929">
    <property type="entry name" value="ALPHA- 1,3 -FUCOSYLTRANSFERASE"/>
    <property type="match status" value="1"/>
</dbReference>
<dbReference type="GO" id="GO:0032580">
    <property type="term" value="C:Golgi cisterna membrane"/>
    <property type="evidence" value="ECO:0007669"/>
    <property type="project" value="UniProtKB-SubCell"/>
</dbReference>
<keyword evidence="10" id="KW-0325">Glycoprotein</keyword>
<comment type="similarity">
    <text evidence="3 12">Belongs to the glycosyltransferase 10 family.</text>
</comment>
<keyword evidence="8" id="KW-1133">Transmembrane helix</keyword>
<dbReference type="SUPFAM" id="SSF53756">
    <property type="entry name" value="UDP-Glycosyltransferase/glycogen phosphorylase"/>
    <property type="match status" value="1"/>
</dbReference>
<dbReference type="AlphaFoldDB" id="D3BHH8"/>
<proteinExistence type="inferred from homology"/>
<feature type="domain" description="Fucosyltransferase C-terminal" evidence="14">
    <location>
        <begin position="173"/>
        <end position="357"/>
    </location>
</feature>
<dbReference type="RefSeq" id="XP_020431277.1">
    <property type="nucleotide sequence ID" value="XM_020578813.1"/>
</dbReference>
<evidence type="ECO:0000256" key="7">
    <source>
        <dbReference type="ARBA" id="ARBA00022968"/>
    </source>
</evidence>
<comment type="subcellular location">
    <subcellularLocation>
        <location evidence="11">Endomembrane system</location>
        <topology evidence="11">Single-pass membrane protein</topology>
    </subcellularLocation>
    <subcellularLocation>
        <location evidence="12">Golgi apparatus</location>
        <location evidence="12">Golgi stack membrane</location>
        <topology evidence="12">Single-pass type II membrane protein</topology>
    </subcellularLocation>
    <subcellularLocation>
        <location evidence="1">Membrane</location>
        <topology evidence="1">Single-pass type II membrane protein</topology>
    </subcellularLocation>
</comment>
<evidence type="ECO:0000256" key="9">
    <source>
        <dbReference type="ARBA" id="ARBA00023136"/>
    </source>
</evidence>
<evidence type="ECO:0000256" key="6">
    <source>
        <dbReference type="ARBA" id="ARBA00022692"/>
    </source>
</evidence>
<dbReference type="SUPFAM" id="SSF49899">
    <property type="entry name" value="Concanavalin A-like lectins/glucanases"/>
    <property type="match status" value="1"/>
</dbReference>
<evidence type="ECO:0000256" key="12">
    <source>
        <dbReference type="RuleBase" id="RU003832"/>
    </source>
</evidence>
<evidence type="ECO:0000313" key="16">
    <source>
        <dbReference type="Proteomes" id="UP000001396"/>
    </source>
</evidence>
<keyword evidence="12" id="KW-0333">Golgi apparatus</keyword>
<dbReference type="EMBL" id="ADBJ01000036">
    <property type="protein sequence ID" value="EFA79155.1"/>
    <property type="molecule type" value="Genomic_DNA"/>
</dbReference>
<dbReference type="Pfam" id="PF13385">
    <property type="entry name" value="Laminin_G_3"/>
    <property type="match status" value="1"/>
</dbReference>
<dbReference type="Gene3D" id="2.60.120.200">
    <property type="match status" value="1"/>
</dbReference>
<feature type="chain" id="PRO_5003042469" description="Fucosyltransferase" evidence="13">
    <location>
        <begin position="25"/>
        <end position="600"/>
    </location>
</feature>
<evidence type="ECO:0000256" key="13">
    <source>
        <dbReference type="SAM" id="SignalP"/>
    </source>
</evidence>
<evidence type="ECO:0000256" key="8">
    <source>
        <dbReference type="ARBA" id="ARBA00022989"/>
    </source>
</evidence>
<evidence type="ECO:0000256" key="3">
    <source>
        <dbReference type="ARBA" id="ARBA00008919"/>
    </source>
</evidence>
<keyword evidence="16" id="KW-1185">Reference proteome</keyword>
<dbReference type="InterPro" id="IPR001503">
    <property type="entry name" value="Glyco_trans_10"/>
</dbReference>
<gene>
    <name evidence="15" type="ORF">PPL_07980</name>
</gene>
<dbReference type="PANTHER" id="PTHR11929:SF237">
    <property type="entry name" value="FUCOSYLTRANSFERASE"/>
    <property type="match status" value="1"/>
</dbReference>
<reference evidence="15 16" key="1">
    <citation type="journal article" date="2011" name="Genome Res.">
        <title>Phylogeny-wide analysis of social amoeba genomes highlights ancient origins for complex intercellular communication.</title>
        <authorList>
            <person name="Heidel A.J."/>
            <person name="Lawal H.M."/>
            <person name="Felder M."/>
            <person name="Schilde C."/>
            <person name="Helps N.R."/>
            <person name="Tunggal B."/>
            <person name="Rivero F."/>
            <person name="John U."/>
            <person name="Schleicher M."/>
            <person name="Eichinger L."/>
            <person name="Platzer M."/>
            <person name="Noegel A.A."/>
            <person name="Schaap P."/>
            <person name="Gloeckner G."/>
        </authorList>
    </citation>
    <scope>NUCLEOTIDE SEQUENCE [LARGE SCALE GENOMIC DNA]</scope>
    <source>
        <strain evidence="16">ATCC 26659 / Pp 5 / PN500</strain>
    </source>
</reference>
<comment type="caution">
    <text evidence="15">The sequence shown here is derived from an EMBL/GenBank/DDBJ whole genome shotgun (WGS) entry which is preliminary data.</text>
</comment>
<dbReference type="Pfam" id="PF00852">
    <property type="entry name" value="Glyco_transf_10"/>
    <property type="match status" value="1"/>
</dbReference>
<evidence type="ECO:0000256" key="5">
    <source>
        <dbReference type="ARBA" id="ARBA00022679"/>
    </source>
</evidence>
<evidence type="ECO:0000256" key="1">
    <source>
        <dbReference type="ARBA" id="ARBA00004606"/>
    </source>
</evidence>
<keyword evidence="9" id="KW-0472">Membrane</keyword>
<dbReference type="EC" id="2.4.1.-" evidence="12"/>
<evidence type="ECO:0000256" key="2">
    <source>
        <dbReference type="ARBA" id="ARBA00004922"/>
    </source>
</evidence>
<dbReference type="Proteomes" id="UP000001396">
    <property type="component" value="Unassembled WGS sequence"/>
</dbReference>
<evidence type="ECO:0000256" key="11">
    <source>
        <dbReference type="ARBA" id="ARBA00037847"/>
    </source>
</evidence>
<dbReference type="InterPro" id="IPR055270">
    <property type="entry name" value="Glyco_tran_10_C"/>
</dbReference>
<keyword evidence="5 12" id="KW-0808">Transferase</keyword>
<dbReference type="GeneID" id="31363460"/>